<evidence type="ECO:0000256" key="2">
    <source>
        <dbReference type="ARBA" id="ARBA00023033"/>
    </source>
</evidence>
<name>A0A0F9G604_9ZZZZ</name>
<evidence type="ECO:0000256" key="1">
    <source>
        <dbReference type="ARBA" id="ARBA00023002"/>
    </source>
</evidence>
<dbReference type="SUPFAM" id="SSF51679">
    <property type="entry name" value="Bacterial luciferase-like"/>
    <property type="match status" value="1"/>
</dbReference>
<dbReference type="PANTHER" id="PTHR30137:SF8">
    <property type="entry name" value="BLR5498 PROTEIN"/>
    <property type="match status" value="1"/>
</dbReference>
<feature type="domain" description="Luciferase-like" evidence="4">
    <location>
        <begin position="1"/>
        <end position="219"/>
    </location>
</feature>
<feature type="non-terminal residue" evidence="5">
    <location>
        <position position="1"/>
    </location>
</feature>
<dbReference type="CDD" id="cd00347">
    <property type="entry name" value="Flavin_utilizing_monoxygenases"/>
    <property type="match status" value="1"/>
</dbReference>
<evidence type="ECO:0000256" key="3">
    <source>
        <dbReference type="SAM" id="MobiDB-lite"/>
    </source>
</evidence>
<dbReference type="InterPro" id="IPR050766">
    <property type="entry name" value="Bact_Lucif_Oxidored"/>
</dbReference>
<dbReference type="GO" id="GO:0004497">
    <property type="term" value="F:monooxygenase activity"/>
    <property type="evidence" value="ECO:0007669"/>
    <property type="project" value="UniProtKB-KW"/>
</dbReference>
<dbReference type="Gene3D" id="3.20.20.30">
    <property type="entry name" value="Luciferase-like domain"/>
    <property type="match status" value="1"/>
</dbReference>
<dbReference type="GO" id="GO:0016705">
    <property type="term" value="F:oxidoreductase activity, acting on paired donors, with incorporation or reduction of molecular oxygen"/>
    <property type="evidence" value="ECO:0007669"/>
    <property type="project" value="InterPro"/>
</dbReference>
<proteinExistence type="predicted"/>
<organism evidence="5">
    <name type="scientific">marine sediment metagenome</name>
    <dbReference type="NCBI Taxonomy" id="412755"/>
    <lineage>
        <taxon>unclassified sequences</taxon>
        <taxon>metagenomes</taxon>
        <taxon>ecological metagenomes</taxon>
    </lineage>
</organism>
<keyword evidence="2" id="KW-0503">Monooxygenase</keyword>
<keyword evidence="1" id="KW-0560">Oxidoreductase</keyword>
<accession>A0A0F9G604</accession>
<gene>
    <name evidence="5" type="ORF">LCGC14_1950520</name>
</gene>
<reference evidence="5" key="1">
    <citation type="journal article" date="2015" name="Nature">
        <title>Complex archaea that bridge the gap between prokaryotes and eukaryotes.</title>
        <authorList>
            <person name="Spang A."/>
            <person name="Saw J.H."/>
            <person name="Jorgensen S.L."/>
            <person name="Zaremba-Niedzwiedzka K."/>
            <person name="Martijn J."/>
            <person name="Lind A.E."/>
            <person name="van Eijk R."/>
            <person name="Schleper C."/>
            <person name="Guy L."/>
            <person name="Ettema T.J."/>
        </authorList>
    </citation>
    <scope>NUCLEOTIDE SEQUENCE</scope>
</reference>
<dbReference type="EMBL" id="LAZR01021281">
    <property type="protein sequence ID" value="KKL85861.1"/>
    <property type="molecule type" value="Genomic_DNA"/>
</dbReference>
<feature type="region of interest" description="Disordered" evidence="3">
    <location>
        <begin position="1"/>
        <end position="20"/>
    </location>
</feature>
<protein>
    <recommendedName>
        <fullName evidence="4">Luciferase-like domain-containing protein</fullName>
    </recommendedName>
</protein>
<dbReference type="GO" id="GO:0005829">
    <property type="term" value="C:cytosol"/>
    <property type="evidence" value="ECO:0007669"/>
    <property type="project" value="TreeGrafter"/>
</dbReference>
<dbReference type="InterPro" id="IPR036661">
    <property type="entry name" value="Luciferase-like_sf"/>
</dbReference>
<evidence type="ECO:0000259" key="4">
    <source>
        <dbReference type="Pfam" id="PF00296"/>
    </source>
</evidence>
<dbReference type="Pfam" id="PF00296">
    <property type="entry name" value="Bac_luciferase"/>
    <property type="match status" value="1"/>
</dbReference>
<sequence>SDGRVEFGSGESSSRMELEGFGVPREEKRAMWEEAMRCIVGMFRDEPFEHHGKYIDFPSRNVIPKPRQKPHPPLWVACSQRPTIQMAARHGMGALTFDFVDPDEARALVNDYYTLIRGEECQPLGDAVNANLAVVAAFMCTPDDDQAESIRYQMKFFRHALLHYYAPDENHQPGVSDVWAEYNRAPHPFLQAMGSQGCIGSPQFLRQKLRSYEEAGVDQVVFLAQAGQIKHEQIVQSLALFAREVMPEFQEREEQHQERKRALLSQPVA</sequence>
<comment type="caution">
    <text evidence="5">The sequence shown here is derived from an EMBL/GenBank/DDBJ whole genome shotgun (WGS) entry which is preliminary data.</text>
</comment>
<evidence type="ECO:0000313" key="5">
    <source>
        <dbReference type="EMBL" id="KKL85861.1"/>
    </source>
</evidence>
<dbReference type="AlphaFoldDB" id="A0A0F9G604"/>
<dbReference type="PANTHER" id="PTHR30137">
    <property type="entry name" value="LUCIFERASE-LIKE MONOOXYGENASE"/>
    <property type="match status" value="1"/>
</dbReference>
<dbReference type="InterPro" id="IPR011251">
    <property type="entry name" value="Luciferase-like_dom"/>
</dbReference>